<name>A0AC35UHR3_9BILA</name>
<reference evidence="2" key="1">
    <citation type="submission" date="2016-11" db="UniProtKB">
        <authorList>
            <consortium name="WormBaseParasite"/>
        </authorList>
    </citation>
    <scope>IDENTIFICATION</scope>
    <source>
        <strain evidence="2">KR3021</strain>
    </source>
</reference>
<dbReference type="Proteomes" id="UP000095286">
    <property type="component" value="Unplaced"/>
</dbReference>
<sequence>MIGTIYLVVFLSASVVAFPIGNEAIFSDIQESSPMKSSPDFPPLPEEIASVLPNDANLKINEIIADPALSPDQKHTLIDEIITNLPEEILDKIPTPPELKALPEAIRLQVRKIMRNKNLSITEKRMKLAELMQNNVQGARMKLRMARMRRAASSQNSIYDLEQYKNIGFEGRVFW</sequence>
<dbReference type="WBParaSite" id="RSKR_0001179300.1">
    <property type="protein sequence ID" value="RSKR_0001179300.1"/>
    <property type="gene ID" value="RSKR_0001179300"/>
</dbReference>
<evidence type="ECO:0000313" key="1">
    <source>
        <dbReference type="Proteomes" id="UP000095286"/>
    </source>
</evidence>
<accession>A0AC35UHR3</accession>
<organism evidence="1 2">
    <name type="scientific">Rhabditophanes sp. KR3021</name>
    <dbReference type="NCBI Taxonomy" id="114890"/>
    <lineage>
        <taxon>Eukaryota</taxon>
        <taxon>Metazoa</taxon>
        <taxon>Ecdysozoa</taxon>
        <taxon>Nematoda</taxon>
        <taxon>Chromadorea</taxon>
        <taxon>Rhabditida</taxon>
        <taxon>Tylenchina</taxon>
        <taxon>Panagrolaimomorpha</taxon>
        <taxon>Strongyloidoidea</taxon>
        <taxon>Alloionematidae</taxon>
        <taxon>Rhabditophanes</taxon>
    </lineage>
</organism>
<protein>
    <submittedName>
        <fullName evidence="2">DUF148 domain-containing protein</fullName>
    </submittedName>
</protein>
<evidence type="ECO:0000313" key="2">
    <source>
        <dbReference type="WBParaSite" id="RSKR_0001179300.1"/>
    </source>
</evidence>
<proteinExistence type="predicted"/>